<dbReference type="Gene3D" id="2.115.10.20">
    <property type="entry name" value="Glycosyl hydrolase domain, family 43"/>
    <property type="match status" value="1"/>
</dbReference>
<evidence type="ECO:0000256" key="1">
    <source>
        <dbReference type="ARBA" id="ARBA00009902"/>
    </source>
</evidence>
<dbReference type="InterPro" id="IPR023296">
    <property type="entry name" value="Glyco_hydro_beta-prop_sf"/>
</dbReference>
<dbReference type="Pfam" id="PF00251">
    <property type="entry name" value="Glyco_hydro_32N"/>
    <property type="match status" value="1"/>
</dbReference>
<proteinExistence type="inferred from homology"/>
<evidence type="ECO:0000256" key="3">
    <source>
        <dbReference type="ARBA" id="ARBA00023295"/>
    </source>
</evidence>
<keyword evidence="2 5" id="KW-0378">Hydrolase</keyword>
<protein>
    <submittedName>
        <fullName evidence="5">Glycosyl hydrolase family 32</fullName>
    </submittedName>
</protein>
<keyword evidence="6" id="KW-1185">Reference proteome</keyword>
<gene>
    <name evidence="5" type="ORF">CFK38_00090</name>
</gene>
<dbReference type="SUPFAM" id="SSF75005">
    <property type="entry name" value="Arabinanase/levansucrase/invertase"/>
    <property type="match status" value="1"/>
</dbReference>
<evidence type="ECO:0000259" key="4">
    <source>
        <dbReference type="Pfam" id="PF00251"/>
    </source>
</evidence>
<dbReference type="AlphaFoldDB" id="A0A291GJ77"/>
<feature type="domain" description="Glycosyl hydrolase family 32 N-terminal" evidence="4">
    <location>
        <begin position="67"/>
        <end position="219"/>
    </location>
</feature>
<dbReference type="InterPro" id="IPR013148">
    <property type="entry name" value="Glyco_hydro_32_N"/>
</dbReference>
<dbReference type="Proteomes" id="UP000218165">
    <property type="component" value="Chromosome"/>
</dbReference>
<dbReference type="GO" id="GO:0016798">
    <property type="term" value="F:hydrolase activity, acting on glycosyl bonds"/>
    <property type="evidence" value="ECO:0007669"/>
    <property type="project" value="UniProtKB-KW"/>
</dbReference>
<dbReference type="InterPro" id="IPR051214">
    <property type="entry name" value="GH32_Enzymes"/>
</dbReference>
<evidence type="ECO:0000313" key="6">
    <source>
        <dbReference type="Proteomes" id="UP000218165"/>
    </source>
</evidence>
<name>A0A291GJ77_9MICO</name>
<evidence type="ECO:0000256" key="2">
    <source>
        <dbReference type="ARBA" id="ARBA00022801"/>
    </source>
</evidence>
<dbReference type="KEGG" id="brz:CFK38_00090"/>
<dbReference type="EMBL" id="CP023563">
    <property type="protein sequence ID" value="ATG50096.1"/>
    <property type="molecule type" value="Genomic_DNA"/>
</dbReference>
<dbReference type="PANTHER" id="PTHR43101">
    <property type="entry name" value="BETA-FRUCTOSIDASE"/>
    <property type="match status" value="1"/>
</dbReference>
<dbReference type="PANTHER" id="PTHR43101:SF1">
    <property type="entry name" value="BETA-FRUCTOSIDASE"/>
    <property type="match status" value="1"/>
</dbReference>
<dbReference type="RefSeq" id="WP_096801236.1">
    <property type="nucleotide sequence ID" value="NZ_CP023563.1"/>
</dbReference>
<dbReference type="CDD" id="cd18609">
    <property type="entry name" value="GH32-like"/>
    <property type="match status" value="1"/>
</dbReference>
<evidence type="ECO:0000313" key="5">
    <source>
        <dbReference type="EMBL" id="ATG50096.1"/>
    </source>
</evidence>
<organism evidence="5 6">
    <name type="scientific">Brachybacterium vulturis</name>
    <dbReference type="NCBI Taxonomy" id="2017484"/>
    <lineage>
        <taxon>Bacteria</taxon>
        <taxon>Bacillati</taxon>
        <taxon>Actinomycetota</taxon>
        <taxon>Actinomycetes</taxon>
        <taxon>Micrococcales</taxon>
        <taxon>Dermabacteraceae</taxon>
        <taxon>Brachybacterium</taxon>
    </lineage>
</organism>
<comment type="similarity">
    <text evidence="1">Belongs to the glycosyl hydrolase 32 family.</text>
</comment>
<dbReference type="OrthoDB" id="9759709at2"/>
<sequence>MLHLPDHWVWDHWYLDTAEEHHLFFLRASRALHDPDRRHHRAGIGHAIENGQGGWDLVADALVHSDSPAFDSLACWTGSAIEHPDGGIRLFYTGVSREEGGTVQRIGWADSEDGRTFHRTAPAPLEADPRWYETDPASAGEVHWRDPFVFSDGNGTWHMLITARMNTGPVGGRGVVGYATSDDLETWHVKPPLSDHAGFWHLEVCQQFTVDGAHWLIFSCPPDQAPEGLGSEAGSGIWLVRGSSSLGPWDFPGAVQVGPADYYAGQALPRADGTVSLSGFRNMVDGGFRGDIGELVPLTLPG</sequence>
<accession>A0A291GJ77</accession>
<keyword evidence="3" id="KW-0326">Glycosidase</keyword>
<reference evidence="6" key="1">
    <citation type="submission" date="2017-09" db="EMBL/GenBank/DDBJ databases">
        <title>Brachybacterium sp. VM2412.</title>
        <authorList>
            <person name="Tak E.J."/>
            <person name="Bae J.-W."/>
        </authorList>
    </citation>
    <scope>NUCLEOTIDE SEQUENCE [LARGE SCALE GENOMIC DNA]</scope>
    <source>
        <strain evidence="6">VM2412</strain>
    </source>
</reference>